<dbReference type="HAMAP" id="MF_01416">
    <property type="entry name" value="ATP_synth_delta_bact"/>
    <property type="match status" value="1"/>
</dbReference>
<evidence type="ECO:0000256" key="2">
    <source>
        <dbReference type="ARBA" id="ARBA00022448"/>
    </source>
</evidence>
<gene>
    <name evidence="8" type="primary">atpH</name>
    <name evidence="9" type="ORF">GMD42_07535</name>
</gene>
<dbReference type="SUPFAM" id="SSF47928">
    <property type="entry name" value="N-terminal domain of the delta subunit of the F1F0-ATP synthase"/>
    <property type="match status" value="1"/>
</dbReference>
<dbReference type="GO" id="GO:0005886">
    <property type="term" value="C:plasma membrane"/>
    <property type="evidence" value="ECO:0007669"/>
    <property type="project" value="UniProtKB-SubCell"/>
</dbReference>
<sequence>MAEISTIARPYAEALLKAVKESKEEGLAQKLIPVLDTIDEIVADPKLKELASDPSLSSDQIYELIRGMLDKAVPQEAENLLKLVIQNGRIEALPQITAQYRELLNHENKEADVTIETAFPLSDDQVADLIKALDKKFPGIKLLPKVVVDKDLIGGVRVIVGDKVLDGTVKARLAEMQSALTS</sequence>
<organism evidence="9 10">
    <name type="scientific">Parasutterella excrementihominis</name>
    <dbReference type="NCBI Taxonomy" id="487175"/>
    <lineage>
        <taxon>Bacteria</taxon>
        <taxon>Pseudomonadati</taxon>
        <taxon>Pseudomonadota</taxon>
        <taxon>Betaproteobacteria</taxon>
        <taxon>Burkholderiales</taxon>
        <taxon>Sutterellaceae</taxon>
        <taxon>Parasutterella</taxon>
    </lineage>
</organism>
<evidence type="ECO:0000256" key="8">
    <source>
        <dbReference type="HAMAP-Rule" id="MF_01416"/>
    </source>
</evidence>
<protein>
    <recommendedName>
        <fullName evidence="8">ATP synthase subunit delta</fullName>
    </recommendedName>
    <alternativeName>
        <fullName evidence="8">ATP synthase F(1) sector subunit delta</fullName>
    </alternativeName>
    <alternativeName>
        <fullName evidence="8">F-type ATPase subunit delta</fullName>
        <shortName evidence="8">F-ATPase subunit delta</shortName>
    </alternativeName>
</protein>
<keyword evidence="5 8" id="KW-0472">Membrane</keyword>
<comment type="similarity">
    <text evidence="8">Belongs to the ATPase delta chain family.</text>
</comment>
<keyword evidence="6 8" id="KW-0139">CF(1)</keyword>
<evidence type="ECO:0000313" key="10">
    <source>
        <dbReference type="Proteomes" id="UP000462362"/>
    </source>
</evidence>
<dbReference type="GO" id="GO:0045259">
    <property type="term" value="C:proton-transporting ATP synthase complex"/>
    <property type="evidence" value="ECO:0007669"/>
    <property type="project" value="UniProtKB-KW"/>
</dbReference>
<evidence type="ECO:0000256" key="4">
    <source>
        <dbReference type="ARBA" id="ARBA00023065"/>
    </source>
</evidence>
<dbReference type="RefSeq" id="WP_008810360.1">
    <property type="nucleotide sequence ID" value="NZ_CAJUON010000005.1"/>
</dbReference>
<keyword evidence="7 8" id="KW-0066">ATP synthesis</keyword>
<dbReference type="GO" id="GO:0046933">
    <property type="term" value="F:proton-transporting ATP synthase activity, rotational mechanism"/>
    <property type="evidence" value="ECO:0007669"/>
    <property type="project" value="UniProtKB-UniRule"/>
</dbReference>
<comment type="caution">
    <text evidence="9">The sequence shown here is derived from an EMBL/GenBank/DDBJ whole genome shotgun (WGS) entry which is preliminary data.</text>
</comment>
<dbReference type="AlphaFoldDB" id="A0A6I3S051"/>
<evidence type="ECO:0000313" key="9">
    <source>
        <dbReference type="EMBL" id="MTU43476.1"/>
    </source>
</evidence>
<evidence type="ECO:0000256" key="1">
    <source>
        <dbReference type="ARBA" id="ARBA00004370"/>
    </source>
</evidence>
<keyword evidence="8" id="KW-1003">Cell membrane</keyword>
<dbReference type="NCBIfam" id="NF004402">
    <property type="entry name" value="PRK05758.2-2"/>
    <property type="match status" value="1"/>
</dbReference>
<dbReference type="InterPro" id="IPR000711">
    <property type="entry name" value="ATPase_OSCP/dsu"/>
</dbReference>
<dbReference type="NCBIfam" id="TIGR01145">
    <property type="entry name" value="ATP_synt_delta"/>
    <property type="match status" value="1"/>
</dbReference>
<accession>A0A6I3S051</accession>
<proteinExistence type="inferred from homology"/>
<dbReference type="Proteomes" id="UP000462362">
    <property type="component" value="Unassembled WGS sequence"/>
</dbReference>
<dbReference type="Gene3D" id="1.10.520.20">
    <property type="entry name" value="N-terminal domain of the delta subunit of the F1F0-ATP synthase"/>
    <property type="match status" value="1"/>
</dbReference>
<comment type="function">
    <text evidence="8">F(1)F(0) ATP synthase produces ATP from ADP in the presence of a proton or sodium gradient. F-type ATPases consist of two structural domains, F(1) containing the extramembraneous catalytic core and F(0) containing the membrane proton channel, linked together by a central stalk and a peripheral stalk. During catalysis, ATP synthesis in the catalytic domain of F(1) is coupled via a rotary mechanism of the central stalk subunits to proton translocation.</text>
</comment>
<evidence type="ECO:0000256" key="7">
    <source>
        <dbReference type="ARBA" id="ARBA00023310"/>
    </source>
</evidence>
<dbReference type="GeneID" id="43350015"/>
<name>A0A6I3S051_9BURK</name>
<dbReference type="Pfam" id="PF00213">
    <property type="entry name" value="OSCP"/>
    <property type="match status" value="1"/>
</dbReference>
<dbReference type="InterPro" id="IPR026015">
    <property type="entry name" value="ATP_synth_OSCP/delta_N_sf"/>
</dbReference>
<reference evidence="9 10" key="1">
    <citation type="journal article" date="2019" name="Nat. Med.">
        <title>A library of human gut bacterial isolates paired with longitudinal multiomics data enables mechanistic microbiome research.</title>
        <authorList>
            <person name="Poyet M."/>
            <person name="Groussin M."/>
            <person name="Gibbons S.M."/>
            <person name="Avila-Pacheco J."/>
            <person name="Jiang X."/>
            <person name="Kearney S.M."/>
            <person name="Perrotta A.R."/>
            <person name="Berdy B."/>
            <person name="Zhao S."/>
            <person name="Lieberman T.D."/>
            <person name="Swanson P.K."/>
            <person name="Smith M."/>
            <person name="Roesemann S."/>
            <person name="Alexander J.E."/>
            <person name="Rich S.A."/>
            <person name="Livny J."/>
            <person name="Vlamakis H."/>
            <person name="Clish C."/>
            <person name="Bullock K."/>
            <person name="Deik A."/>
            <person name="Scott J."/>
            <person name="Pierce K.A."/>
            <person name="Xavier R.J."/>
            <person name="Alm E.J."/>
        </authorList>
    </citation>
    <scope>NUCLEOTIDE SEQUENCE [LARGE SCALE GENOMIC DNA]</scope>
    <source>
        <strain evidence="9 10">BIOML-A2</strain>
    </source>
</reference>
<dbReference type="PANTHER" id="PTHR11910">
    <property type="entry name" value="ATP SYNTHASE DELTA CHAIN"/>
    <property type="match status" value="1"/>
</dbReference>
<keyword evidence="4 8" id="KW-0406">Ion transport</keyword>
<evidence type="ECO:0000256" key="5">
    <source>
        <dbReference type="ARBA" id="ARBA00023136"/>
    </source>
</evidence>
<comment type="subcellular location">
    <subcellularLocation>
        <location evidence="8">Cell membrane</location>
        <topology evidence="8">Peripheral membrane protein</topology>
    </subcellularLocation>
    <subcellularLocation>
        <location evidence="1">Membrane</location>
    </subcellularLocation>
</comment>
<keyword evidence="2 8" id="KW-0813">Transport</keyword>
<comment type="function">
    <text evidence="8">This protein is part of the stalk that links CF(0) to CF(1). It either transmits conformational changes from CF(0) to CF(1) or is implicated in proton conduction.</text>
</comment>
<dbReference type="EMBL" id="WNCL01000019">
    <property type="protein sequence ID" value="MTU43476.1"/>
    <property type="molecule type" value="Genomic_DNA"/>
</dbReference>
<keyword evidence="3 8" id="KW-0375">Hydrogen ion transport</keyword>
<evidence type="ECO:0000256" key="6">
    <source>
        <dbReference type="ARBA" id="ARBA00023196"/>
    </source>
</evidence>
<dbReference type="PRINTS" id="PR00125">
    <property type="entry name" value="ATPASEDELTA"/>
</dbReference>
<evidence type="ECO:0000256" key="3">
    <source>
        <dbReference type="ARBA" id="ARBA00022781"/>
    </source>
</evidence>